<protein>
    <submittedName>
        <fullName evidence="2">Uncharacterized protein</fullName>
    </submittedName>
</protein>
<dbReference type="Proteomes" id="UP000887579">
    <property type="component" value="Unplaced"/>
</dbReference>
<dbReference type="WBParaSite" id="ES5_v2.g25402.t1">
    <property type="protein sequence ID" value="ES5_v2.g25402.t1"/>
    <property type="gene ID" value="ES5_v2.g25402"/>
</dbReference>
<evidence type="ECO:0000313" key="1">
    <source>
        <dbReference type="Proteomes" id="UP000887579"/>
    </source>
</evidence>
<evidence type="ECO:0000313" key="2">
    <source>
        <dbReference type="WBParaSite" id="ES5_v2.g25402.t1"/>
    </source>
</evidence>
<sequence>MWALDENGDVQNEVAALVDWHLMHEGSPMSDLAQFLVLCCDGIVRRQAETFAIEYYYECLIEEFNGNISKVPYTIEQLKKAYNYAYLTRALYIIGVMEYFVPGIEAHIKDESIKAAFYESAYNYAYLTRALYIIGVMEYFVPGIEAHINDESIKAAFYESGALRSFHALQDADKLLQGEQNDLFIKFGL</sequence>
<name>A0AC34G7A6_9BILA</name>
<organism evidence="1 2">
    <name type="scientific">Panagrolaimus sp. ES5</name>
    <dbReference type="NCBI Taxonomy" id="591445"/>
    <lineage>
        <taxon>Eukaryota</taxon>
        <taxon>Metazoa</taxon>
        <taxon>Ecdysozoa</taxon>
        <taxon>Nematoda</taxon>
        <taxon>Chromadorea</taxon>
        <taxon>Rhabditida</taxon>
        <taxon>Tylenchina</taxon>
        <taxon>Panagrolaimomorpha</taxon>
        <taxon>Panagrolaimoidea</taxon>
        <taxon>Panagrolaimidae</taxon>
        <taxon>Panagrolaimus</taxon>
    </lineage>
</organism>
<proteinExistence type="predicted"/>
<accession>A0AC34G7A6</accession>
<reference evidence="2" key="1">
    <citation type="submission" date="2022-11" db="UniProtKB">
        <authorList>
            <consortium name="WormBaseParasite"/>
        </authorList>
    </citation>
    <scope>IDENTIFICATION</scope>
</reference>